<protein>
    <submittedName>
        <fullName evidence="3">Tail protein</fullName>
    </submittedName>
</protein>
<dbReference type="Pfam" id="PF23666">
    <property type="entry name" value="Rcc01698_C"/>
    <property type="match status" value="1"/>
</dbReference>
<feature type="domain" description="Tip attachment protein J" evidence="1">
    <location>
        <begin position="221"/>
        <end position="392"/>
    </location>
</feature>
<feature type="domain" description="Rcc01698-like C-terminal" evidence="2">
    <location>
        <begin position="485"/>
        <end position="576"/>
    </location>
</feature>
<dbReference type="InterPro" id="IPR056490">
    <property type="entry name" value="Rcc01698_C"/>
</dbReference>
<sequence length="1253" mass="138417">MGFLFSRGHNTTNRADMIGDFQINTASYGEVVPEVLGTTRLSGNIIYYDDFTPHEHKTTTRTGKGGGSKHTEITYTYTVACAIGLCEGPIQGIGKVWQDKEIYDYPNEKIELTAYKGDYGQAPWPYVLSKHPDKALPYSGLAYMAGVVDLGERGSLPQYNFEIKGKLLETGDGVDVNPADYIVHVLKSIGIDDVNIDGLEHYREYCKAADILISTPPDSKSTKAQTVINDIAEITNSLVFWSTDRLKIVPLADKPIGTWTPYNQIQYNLNSDDLIPASDGQLVVYKRKDSSESYNQATVEFINRANSYEKETVAFEVVADVQKNGLKPASKKSAHYLYTKARAQYYAEQLAMKWLYAKNQYTFHLDWAFCRLEPGDLVTLTDELCGLNNQIVVITSVSEAADGQLEITAEGKPPGTYAPAKYNVHENERPFIDYNQAAPSVNDVAIFQTVGDVGGNQVFVGVNAPSGWGGCSVWVSDTGENYRRIGSITQQARMGRTKNAFDKSANVCDVVLNQGVLKTVTHIDAERANTLCWINGEALSYEGVETHQDNWYTLKGLVRGQYGTNAINHNANERFVRVDEALFRYPYRKEDINKTIYLKFTSLNLFGSNEQGLDEVQEYTYKIVPYYIPEVDNLTLFTKYYEIGNGVLSFDVVAQFDVPQINSFDTVELWYREGNAKWKYGGNGNGQISISGCELGHTYEVKAIVKDIHGNTSQGVTKSITVAMKTEVPNAPQGFSITFSDKANFNWLEVRNADVDFYELRLDTRTGQTDGLIGKSNNTTYSGMLRERSGKVYLYAHNPLKGYGAPAEVTYNVPIPPKPTNVKLTGTISGIGVVFESIPTGCKGANVYVDNTVYFTSTNAMSIPIEAGVYSVSVAYVDIFGEGPRTDATNVTVKAKIDSKLLDMEELGISDMDKAVKALKNEVGTVKTSVDGFENKLIDQANAFQHSISDLNTNLGTQITQISNGIELKVSNAINSLDGATLVSRINLSPAGTRIEGKLLHVTGDALFENNIITKGMLQAGSVTADKMQVDSLSSITANIGDLRGGTITGTVIKNASNTFSVDADGNIRGVNITGSRIDANSVYANGEPLKNTNFMSLHVVSGQKINLPTGYNYERCLYYLTNVKMRESSVYKITGRYFNDSDMNKVHDFNNRYSMYFNNRPGSGKIDDLDNGHWIHGEPLQNRVFFPNGDIPDGGTFSYGRGYPKNNAASQSANAKWFKGCGVTKEGYFYYFYNAGNFGYYGEADLLIVSFW</sequence>
<dbReference type="InterPro" id="IPR032876">
    <property type="entry name" value="J_dom"/>
</dbReference>
<evidence type="ECO:0000313" key="3">
    <source>
        <dbReference type="EMBL" id="DAD97033.1"/>
    </source>
</evidence>
<dbReference type="Pfam" id="PF13550">
    <property type="entry name" value="Phage-tail_3"/>
    <property type="match status" value="1"/>
</dbReference>
<organism evidence="3">
    <name type="scientific">Myoviridae sp. cteaT5</name>
    <dbReference type="NCBI Taxonomy" id="2826676"/>
    <lineage>
        <taxon>Viruses</taxon>
        <taxon>Duplodnaviria</taxon>
        <taxon>Heunggongvirae</taxon>
        <taxon>Uroviricota</taxon>
        <taxon>Caudoviricetes</taxon>
    </lineage>
</organism>
<evidence type="ECO:0000259" key="1">
    <source>
        <dbReference type="Pfam" id="PF13550"/>
    </source>
</evidence>
<evidence type="ECO:0000259" key="2">
    <source>
        <dbReference type="Pfam" id="PF23666"/>
    </source>
</evidence>
<name>A0A8S5NQR4_9CAUD</name>
<accession>A0A8S5NQR4</accession>
<dbReference type="EMBL" id="BK015228">
    <property type="protein sequence ID" value="DAD97033.1"/>
    <property type="molecule type" value="Genomic_DNA"/>
</dbReference>
<reference evidence="3" key="1">
    <citation type="journal article" date="2021" name="Proc. Natl. Acad. Sci. U.S.A.">
        <title>A Catalog of Tens of Thousands of Viruses from Human Metagenomes Reveals Hidden Associations with Chronic Diseases.</title>
        <authorList>
            <person name="Tisza M.J."/>
            <person name="Buck C.B."/>
        </authorList>
    </citation>
    <scope>NUCLEOTIDE SEQUENCE</scope>
    <source>
        <strain evidence="3">CteaT5</strain>
    </source>
</reference>
<proteinExistence type="predicted"/>